<reference evidence="16 17" key="1">
    <citation type="submission" date="2025-04" db="UniProtKB">
        <authorList>
            <consortium name="RefSeq"/>
        </authorList>
    </citation>
    <scope>IDENTIFICATION</scope>
    <source>
        <strain evidence="16 17">15085-1641.00</strain>
        <tissue evidence="16 17">Whole body</tissue>
    </source>
</reference>
<dbReference type="InterPro" id="IPR052249">
    <property type="entry name" value="Roquin_domain"/>
</dbReference>
<feature type="region of interest" description="Disordered" evidence="12">
    <location>
        <begin position="569"/>
        <end position="618"/>
    </location>
</feature>
<comment type="pathway">
    <text evidence="3">Protein modification; protein ubiquitination.</text>
</comment>
<dbReference type="InterPro" id="IPR001841">
    <property type="entry name" value="Znf_RING"/>
</dbReference>
<feature type="compositionally biased region" description="Low complexity" evidence="12">
    <location>
        <begin position="593"/>
        <end position="618"/>
    </location>
</feature>
<feature type="region of interest" description="Disordered" evidence="12">
    <location>
        <begin position="667"/>
        <end position="703"/>
    </location>
</feature>
<dbReference type="GO" id="GO:0008270">
    <property type="term" value="F:zinc ion binding"/>
    <property type="evidence" value="ECO:0007669"/>
    <property type="project" value="UniProtKB-KW"/>
</dbReference>
<dbReference type="InterPro" id="IPR013083">
    <property type="entry name" value="Znf_RING/FYVE/PHD"/>
</dbReference>
<dbReference type="SMART" id="SM00184">
    <property type="entry name" value="RING"/>
    <property type="match status" value="1"/>
</dbReference>
<feature type="zinc finger region" description="C3H1-type" evidence="11">
    <location>
        <begin position="433"/>
        <end position="461"/>
    </location>
</feature>
<evidence type="ECO:0000313" key="18">
    <source>
        <dbReference type="RefSeq" id="XP_023178631.2"/>
    </source>
</evidence>
<dbReference type="InterPro" id="IPR041523">
    <property type="entry name" value="ROQ_II"/>
</dbReference>
<evidence type="ECO:0000256" key="11">
    <source>
        <dbReference type="PROSITE-ProRule" id="PRU00723"/>
    </source>
</evidence>
<keyword evidence="7 11" id="KW-0479">Metal-binding</keyword>
<dbReference type="KEGG" id="dhe:111604692"/>
<evidence type="ECO:0000313" key="16">
    <source>
        <dbReference type="RefSeq" id="XP_023178628.2"/>
    </source>
</evidence>
<comment type="subcellular location">
    <subcellularLocation>
        <location evidence="2">Cytoplasm</location>
        <location evidence="2">P-body</location>
    </subcellularLocation>
</comment>
<dbReference type="GO" id="GO:0000932">
    <property type="term" value="C:P-body"/>
    <property type="evidence" value="ECO:0007669"/>
    <property type="project" value="UniProtKB-SubCell"/>
</dbReference>
<evidence type="ECO:0000256" key="1">
    <source>
        <dbReference type="ARBA" id="ARBA00000900"/>
    </source>
</evidence>
<dbReference type="GO" id="GO:0035613">
    <property type="term" value="F:RNA stem-loop binding"/>
    <property type="evidence" value="ECO:0007669"/>
    <property type="project" value="TreeGrafter"/>
</dbReference>
<dbReference type="Gene3D" id="1.20.120.1790">
    <property type="match status" value="1"/>
</dbReference>
<proteinExistence type="predicted"/>
<dbReference type="PROSITE" id="PS00518">
    <property type="entry name" value="ZF_RING_1"/>
    <property type="match status" value="1"/>
</dbReference>
<keyword evidence="15" id="KW-1185">Reference proteome</keyword>
<dbReference type="CTD" id="39818"/>
<dbReference type="RefSeq" id="XP_023178631.2">
    <property type="nucleotide sequence ID" value="XM_023322863.2"/>
</dbReference>
<dbReference type="FunFam" id="1.20.120.1790:FF:000001">
    <property type="entry name" value="roquin-1 isoform X1"/>
    <property type="match status" value="1"/>
</dbReference>
<gene>
    <name evidence="16 17 18" type="primary">LOC111604692</name>
</gene>
<dbReference type="GO" id="GO:0000209">
    <property type="term" value="P:protein polyubiquitination"/>
    <property type="evidence" value="ECO:0007669"/>
    <property type="project" value="TreeGrafter"/>
</dbReference>
<sequence>MPIQAPSWTDFLNCPICFNEFEASQRVPISLGCGHTICKPCLTTLYNRQCPYDQTLIVTDIENLPFNYALLQLVSNGNGNGNGNGGGAGGGKSVANKEAEMGDLAPSVLKLQPEQLKCYKLGKKCIEVLALHLKSFSNLNSSNLLTRPMQRKLVTLVNCQLMEEEGRVRALRAARSLGERTVTELILQHQNPQQLSSNLWAAVRTRGCQFLGPAMQEEVLKLVLLALEEGSALSRKVLVMFVVQRLEPHFPQASKTSIGHVVQLLYRASCFKVSKREADSSLMQLKEEFRTYDALRREHDAQIVQIATEAGLRIAPEQWSSLLYGDIAHKSHMQSIIDKLQTPSAFAQSVQELVIALQRTSDPAKLALLHSHLQYLASIDPSVEVAAWEDVSKALDAVQNAVMGLVQYLQHHGIRKPQDSNLAGGSANNNNTKYKISMCRDLNPRRVCPRGASCTFAHSQEEVERYRARNRGKHIKSPMNMAMSNMPPGGKKTLPLGNEVPAGAMLPISPIRYIQPPPPAPPTRGFLEPNCNMPPAAHNLSPGAVHPQMLNAHHSPIGRQQQQQHAALNGLLVPPPPPLRYEQRFNFAPPPRNAARINPPNFNNSTNNSSNNNNSNLHNHNKSFCSMLPADVYHTPYFGNEAKGNVEMSQKLGGNPWEHTYMPTLVPPPPSSKNPSRAMSTISHSTADTSFYEKKPPSNVNIEPMSETAANAESMPMFRPSNTGNHNNSNNNSNSNDNSSLIFWNNSNKDSANFVRSDSILDDESSTFDVPTGSSINSRYGPICPKRNMANNWNNWLMENESKNNNEFLSEKGTGYAGYEPKPGYKPEHNDSTNANKNVAGRDSVFIWNNELNANASSPSTNYWNSSTSSTPAERLKQPDKKPMLMSEDSMEGGIDSGMMSELEKNLVDIVEVWSNPDDSGIKLD</sequence>
<dbReference type="InterPro" id="IPR017907">
    <property type="entry name" value="Znf_RING_CS"/>
</dbReference>
<protein>
    <recommendedName>
        <fullName evidence="4">RING-type E3 ubiquitin transferase</fullName>
        <ecNumber evidence="4">2.3.2.27</ecNumber>
    </recommendedName>
</protein>
<evidence type="ECO:0000256" key="2">
    <source>
        <dbReference type="ARBA" id="ARBA00004201"/>
    </source>
</evidence>
<accession>A0A6J1MNN8</accession>
<keyword evidence="9 11" id="KW-0862">Zinc</keyword>
<dbReference type="PANTHER" id="PTHR13139">
    <property type="entry name" value="RING FINGER AND CCCH-TYPE ZINC FINGER DOMAIN-CONTAINING PROTEIN"/>
    <property type="match status" value="1"/>
</dbReference>
<evidence type="ECO:0000259" key="14">
    <source>
        <dbReference type="PROSITE" id="PS50103"/>
    </source>
</evidence>
<dbReference type="Proteomes" id="UP000504633">
    <property type="component" value="Unplaced"/>
</dbReference>
<dbReference type="FunFam" id="4.10.1000.10:FF:000004">
    <property type="entry name" value="roquin-1 isoform X2"/>
    <property type="match status" value="1"/>
</dbReference>
<evidence type="ECO:0000259" key="13">
    <source>
        <dbReference type="PROSITE" id="PS50089"/>
    </source>
</evidence>
<evidence type="ECO:0000256" key="3">
    <source>
        <dbReference type="ARBA" id="ARBA00004906"/>
    </source>
</evidence>
<dbReference type="InterPro" id="IPR048575">
    <property type="entry name" value="Roquin_1_2-like_ROQ"/>
</dbReference>
<dbReference type="SUPFAM" id="SSF57850">
    <property type="entry name" value="RING/U-box"/>
    <property type="match status" value="1"/>
</dbReference>
<keyword evidence="6" id="KW-0808">Transferase</keyword>
<dbReference type="GO" id="GO:0010494">
    <property type="term" value="C:cytoplasmic stress granule"/>
    <property type="evidence" value="ECO:0007669"/>
    <property type="project" value="TreeGrafter"/>
</dbReference>
<dbReference type="PANTHER" id="PTHR13139:SF54">
    <property type="entry name" value="RING-TYPE E3 UBIQUITIN TRANSFERASE"/>
    <property type="match status" value="1"/>
</dbReference>
<dbReference type="AlphaFoldDB" id="A0A6J1MNN8"/>
<feature type="domain" description="C3H1-type" evidence="14">
    <location>
        <begin position="433"/>
        <end position="461"/>
    </location>
</feature>
<evidence type="ECO:0000313" key="17">
    <source>
        <dbReference type="RefSeq" id="XP_023178630.2"/>
    </source>
</evidence>
<comment type="catalytic activity">
    <reaction evidence="1">
        <text>S-ubiquitinyl-[E2 ubiquitin-conjugating enzyme]-L-cysteine + [acceptor protein]-L-lysine = [E2 ubiquitin-conjugating enzyme]-L-cysteine + N(6)-ubiquitinyl-[acceptor protein]-L-lysine.</text>
        <dbReference type="EC" id="2.3.2.27"/>
    </reaction>
</comment>
<dbReference type="OMA" id="YEKKPPN"/>
<evidence type="ECO:0000313" key="15">
    <source>
        <dbReference type="Proteomes" id="UP000504633"/>
    </source>
</evidence>
<dbReference type="GO" id="GO:0003725">
    <property type="term" value="F:double-stranded RNA binding"/>
    <property type="evidence" value="ECO:0007669"/>
    <property type="project" value="TreeGrafter"/>
</dbReference>
<dbReference type="GO" id="GO:0061630">
    <property type="term" value="F:ubiquitin protein ligase activity"/>
    <property type="evidence" value="ECO:0007669"/>
    <property type="project" value="UniProtKB-EC"/>
</dbReference>
<feature type="region of interest" description="Disordered" evidence="12">
    <location>
        <begin position="807"/>
        <end position="837"/>
    </location>
</feature>
<dbReference type="SUPFAM" id="SSF90229">
    <property type="entry name" value="CCCH zinc finger"/>
    <property type="match status" value="1"/>
</dbReference>
<evidence type="ECO:0000256" key="7">
    <source>
        <dbReference type="ARBA" id="ARBA00022723"/>
    </source>
</evidence>
<dbReference type="PROSITE" id="PS50089">
    <property type="entry name" value="ZF_RING_2"/>
    <property type="match status" value="1"/>
</dbReference>
<evidence type="ECO:0000256" key="8">
    <source>
        <dbReference type="ARBA" id="ARBA00022771"/>
    </source>
</evidence>
<feature type="compositionally biased region" description="Low complexity" evidence="12">
    <location>
        <begin position="721"/>
        <end position="740"/>
    </location>
</feature>
<evidence type="ECO:0000256" key="9">
    <source>
        <dbReference type="ARBA" id="ARBA00022833"/>
    </source>
</evidence>
<dbReference type="GO" id="GO:0003729">
    <property type="term" value="F:mRNA binding"/>
    <property type="evidence" value="ECO:0007669"/>
    <property type="project" value="TreeGrafter"/>
</dbReference>
<dbReference type="GO" id="GO:0000288">
    <property type="term" value="P:nuclear-transcribed mRNA catabolic process, deadenylation-dependent decay"/>
    <property type="evidence" value="ECO:0007669"/>
    <property type="project" value="TreeGrafter"/>
</dbReference>
<dbReference type="Pfam" id="PF18386">
    <property type="entry name" value="ROQ_II"/>
    <property type="match status" value="1"/>
</dbReference>
<dbReference type="OrthoDB" id="10067217at2759"/>
<evidence type="ECO:0000256" key="6">
    <source>
        <dbReference type="ARBA" id="ARBA00022679"/>
    </source>
</evidence>
<dbReference type="Gene3D" id="3.30.40.10">
    <property type="entry name" value="Zinc/RING finger domain, C3HC4 (zinc finger)"/>
    <property type="match status" value="1"/>
</dbReference>
<feature type="compositionally biased region" description="Low complexity" evidence="12">
    <location>
        <begin position="857"/>
        <end position="872"/>
    </location>
</feature>
<feature type="region of interest" description="Disordered" evidence="12">
    <location>
        <begin position="857"/>
        <end position="897"/>
    </location>
</feature>
<feature type="compositionally biased region" description="Basic and acidic residues" evidence="12">
    <location>
        <begin position="874"/>
        <end position="883"/>
    </location>
</feature>
<evidence type="ECO:0000256" key="12">
    <source>
        <dbReference type="SAM" id="MobiDB-lite"/>
    </source>
</evidence>
<dbReference type="Pfam" id="PF14634">
    <property type="entry name" value="zf-RING_5"/>
    <property type="match status" value="1"/>
</dbReference>
<dbReference type="InterPro" id="IPR000571">
    <property type="entry name" value="Znf_CCCH"/>
</dbReference>
<keyword evidence="5" id="KW-0963">Cytoplasm</keyword>
<dbReference type="GO" id="GO:0006511">
    <property type="term" value="P:ubiquitin-dependent protein catabolic process"/>
    <property type="evidence" value="ECO:0007669"/>
    <property type="project" value="TreeGrafter"/>
</dbReference>
<dbReference type="FunFam" id="3.30.40.10:FF:000047">
    <property type="entry name" value="Roquin-2 isoform 1"/>
    <property type="match status" value="1"/>
</dbReference>
<feature type="domain" description="RING-type" evidence="13">
    <location>
        <begin position="14"/>
        <end position="54"/>
    </location>
</feature>
<feature type="compositionally biased region" description="Polar residues" evidence="12">
    <location>
        <begin position="673"/>
        <end position="689"/>
    </location>
</feature>
<dbReference type="RefSeq" id="XP_023178628.2">
    <property type="nucleotide sequence ID" value="XM_023322860.2"/>
</dbReference>
<dbReference type="InterPro" id="IPR036855">
    <property type="entry name" value="Znf_CCCH_sf"/>
</dbReference>
<keyword evidence="10" id="KW-0694">RNA-binding</keyword>
<dbReference type="Gene3D" id="4.10.1000.10">
    <property type="entry name" value="Zinc finger, CCCH-type"/>
    <property type="match status" value="1"/>
</dbReference>
<dbReference type="EC" id="2.3.2.27" evidence="4"/>
<feature type="region of interest" description="Disordered" evidence="12">
    <location>
        <begin position="715"/>
        <end position="741"/>
    </location>
</feature>
<dbReference type="Pfam" id="PF21206">
    <property type="entry name" value="Roquin_1_2-like_ROQ"/>
    <property type="match status" value="1"/>
</dbReference>
<keyword evidence="8 11" id="KW-0863">Zinc-finger</keyword>
<evidence type="ECO:0000256" key="5">
    <source>
        <dbReference type="ARBA" id="ARBA00022490"/>
    </source>
</evidence>
<organism evidence="15 16">
    <name type="scientific">Drosophila hydei</name>
    <name type="common">Fruit fly</name>
    <dbReference type="NCBI Taxonomy" id="7224"/>
    <lineage>
        <taxon>Eukaryota</taxon>
        <taxon>Metazoa</taxon>
        <taxon>Ecdysozoa</taxon>
        <taxon>Arthropoda</taxon>
        <taxon>Hexapoda</taxon>
        <taxon>Insecta</taxon>
        <taxon>Pterygota</taxon>
        <taxon>Neoptera</taxon>
        <taxon>Endopterygota</taxon>
        <taxon>Diptera</taxon>
        <taxon>Brachycera</taxon>
        <taxon>Muscomorpha</taxon>
        <taxon>Ephydroidea</taxon>
        <taxon>Drosophilidae</taxon>
        <taxon>Drosophila</taxon>
    </lineage>
</organism>
<evidence type="ECO:0000256" key="4">
    <source>
        <dbReference type="ARBA" id="ARBA00012483"/>
    </source>
</evidence>
<dbReference type="GeneID" id="111604692"/>
<evidence type="ECO:0000256" key="10">
    <source>
        <dbReference type="ARBA" id="ARBA00022884"/>
    </source>
</evidence>
<dbReference type="RefSeq" id="XP_023178630.2">
    <property type="nucleotide sequence ID" value="XM_023322862.2"/>
</dbReference>
<dbReference type="PROSITE" id="PS50103">
    <property type="entry name" value="ZF_C3H1"/>
    <property type="match status" value="1"/>
</dbReference>
<name>A0A6J1MNN8_DROHY</name>
<dbReference type="CDD" id="cd16638">
    <property type="entry name" value="mRING-HC-C3HC3D_Roquin"/>
    <property type="match status" value="1"/>
</dbReference>